<gene>
    <name evidence="2" type="ORF">ALO52_200097</name>
</gene>
<comment type="caution">
    <text evidence="2">The sequence shown here is derived from an EMBL/GenBank/DDBJ whole genome shotgun (WGS) entry which is preliminary data.</text>
</comment>
<dbReference type="AlphaFoldDB" id="A0A0Q0CX99"/>
<evidence type="ECO:0000313" key="2">
    <source>
        <dbReference type="EMBL" id="KPY31481.1"/>
    </source>
</evidence>
<name>A0A0Q0CX99_9PSED</name>
<dbReference type="Proteomes" id="UP000050562">
    <property type="component" value="Unassembled WGS sequence"/>
</dbReference>
<evidence type="ECO:0000313" key="3">
    <source>
        <dbReference type="Proteomes" id="UP000050562"/>
    </source>
</evidence>
<protein>
    <submittedName>
        <fullName evidence="2">Uncharacterized protein</fullName>
    </submittedName>
</protein>
<evidence type="ECO:0000256" key="1">
    <source>
        <dbReference type="SAM" id="MobiDB-lite"/>
    </source>
</evidence>
<dbReference type="EMBL" id="LJRC01000255">
    <property type="protein sequence ID" value="KPY31481.1"/>
    <property type="molecule type" value="Genomic_DNA"/>
</dbReference>
<feature type="region of interest" description="Disordered" evidence="1">
    <location>
        <begin position="1"/>
        <end position="25"/>
    </location>
</feature>
<reference evidence="2 3" key="1">
    <citation type="submission" date="2015-09" db="EMBL/GenBank/DDBJ databases">
        <title>Genome announcement of multiple Pseudomonas syringae strains.</title>
        <authorList>
            <person name="Thakur S."/>
            <person name="Wang P.W."/>
            <person name="Gong Y."/>
            <person name="Weir B.S."/>
            <person name="Guttman D.S."/>
        </authorList>
    </citation>
    <scope>NUCLEOTIDE SEQUENCE [LARGE SCALE GENOMIC DNA]</scope>
    <source>
        <strain evidence="2 3">ICMP3956</strain>
    </source>
</reference>
<proteinExistence type="predicted"/>
<dbReference type="PATRIC" id="fig|251707.3.peg.661"/>
<sequence>MTGRRPSAKDKPVAAWPKPRKTSAEKKCAKLQAQAALEEARHAQLCQLLEHTVHHHCDEYLRQLAISSVQVRTLAEIATMQSQLLALSGTTASAKTTAKPKAAKPESKAETMYLQLQDAALRSFRGLRR</sequence>
<feature type="compositionally biased region" description="Low complexity" evidence="1">
    <location>
        <begin position="90"/>
        <end position="100"/>
    </location>
</feature>
<dbReference type="RefSeq" id="WP_057410776.1">
    <property type="nucleotide sequence ID" value="NZ_LJRC01000255.1"/>
</dbReference>
<feature type="region of interest" description="Disordered" evidence="1">
    <location>
        <begin position="90"/>
        <end position="109"/>
    </location>
</feature>
<organism evidence="2 3">
    <name type="scientific">Pseudomonas syringae pv. primulae</name>
    <dbReference type="NCBI Taxonomy" id="251707"/>
    <lineage>
        <taxon>Bacteria</taxon>
        <taxon>Pseudomonadati</taxon>
        <taxon>Pseudomonadota</taxon>
        <taxon>Gammaproteobacteria</taxon>
        <taxon>Pseudomonadales</taxon>
        <taxon>Pseudomonadaceae</taxon>
        <taxon>Pseudomonas</taxon>
    </lineage>
</organism>
<accession>A0A0Q0CX99</accession>